<feature type="region of interest" description="Disordered" evidence="1">
    <location>
        <begin position="701"/>
        <end position="733"/>
    </location>
</feature>
<proteinExistence type="predicted"/>
<keyword evidence="2" id="KW-1133">Transmembrane helix</keyword>
<evidence type="ECO:0000313" key="3">
    <source>
        <dbReference type="EMBL" id="QDG52974.1"/>
    </source>
</evidence>
<gene>
    <name evidence="3" type="ORF">FIV42_20160</name>
</gene>
<sequence>MTDKPKFPPPLPRKDREADDEDETLLDMKVDLPPEGEWDDAEPTMVGESLKLPPRGDVGADDETLMGHSVDLPPADEWDDAEPTMVHEPLERPDAADTAPRQAPRQAPRARHGEGLVIGDVDADQGETAPRDALYADQGDTQPRDALYAGAPDEDELDETAPHRIRDDALPGHRPEPRPQQAQPQQAQPQQAQPQQAPQPRAPSPQVAQAARVSAQQEQAEQPEEPEERSPADFKDALPLFIVSGALSMLVMLTIAVRQWLAPWLPFAAALGIAAALSGSISYLYCNRDRQEALAKGFGVCAAFALPTLLWMVTPVRAALVDNFGPSLPTVAQQKALVDPAREVQLTACVQAGVGGDAFMETQLIELFTTQPQVGTECVARLAERAPARAQELSHRFLRHWSVAFRNQDNALVCGAAPHLMALKHSETQRPAQHLTYCATTATDPATAQCCADAITDRFDSAQEYAVALGDSLNIPAQRRLSLFSAMVAYAFAGVDASRNSLPTLERRLLRKKPVRDWILGLGCQTLFSESGSGDVLLGLEAVVESHSCPSGQDIERERKSWVRICSDMIDQQRSSDQLCDSVHRETVAGAVRTATAEVHAALDAMFADETTPGIKRAHAKFNRIGNSVDSKGAFMAEGISPLGNRQVGDGRTRHMARQIGGNYNREVRRMKEEAARIEGKNRPDYDESVQKLLQRDVYKPQASWEDAKRQMNSQDRNKLQQQLDKAKKKLDR</sequence>
<feature type="region of interest" description="Disordered" evidence="1">
    <location>
        <begin position="1"/>
        <end position="232"/>
    </location>
</feature>
<keyword evidence="2" id="KW-0472">Membrane</keyword>
<feature type="compositionally biased region" description="Basic and acidic residues" evidence="1">
    <location>
        <begin position="1"/>
        <end position="17"/>
    </location>
</feature>
<accession>A0A4Y6PXB3</accession>
<feature type="transmembrane region" description="Helical" evidence="2">
    <location>
        <begin position="237"/>
        <end position="258"/>
    </location>
</feature>
<dbReference type="AlphaFoldDB" id="A0A4Y6PXB3"/>
<dbReference type="EMBL" id="CP041186">
    <property type="protein sequence ID" value="QDG52974.1"/>
    <property type="molecule type" value="Genomic_DNA"/>
</dbReference>
<feature type="compositionally biased region" description="Low complexity" evidence="1">
    <location>
        <begin position="96"/>
        <end position="107"/>
    </location>
</feature>
<dbReference type="RefSeq" id="WP_141199435.1">
    <property type="nucleotide sequence ID" value="NZ_CP041186.1"/>
</dbReference>
<reference evidence="3 4" key="1">
    <citation type="submission" date="2019-06" db="EMBL/GenBank/DDBJ databases">
        <title>Persicimonas caeni gen. nov., sp. nov., a predatory bacterium isolated from solar saltern.</title>
        <authorList>
            <person name="Wang S."/>
        </authorList>
    </citation>
    <scope>NUCLEOTIDE SEQUENCE [LARGE SCALE GENOMIC DNA]</scope>
    <source>
        <strain evidence="3 4">YN101</strain>
    </source>
</reference>
<protein>
    <submittedName>
        <fullName evidence="3">Uncharacterized protein</fullName>
    </submittedName>
</protein>
<evidence type="ECO:0000313" key="4">
    <source>
        <dbReference type="Proteomes" id="UP000315995"/>
    </source>
</evidence>
<dbReference type="Proteomes" id="UP000315995">
    <property type="component" value="Chromosome"/>
</dbReference>
<feature type="transmembrane region" description="Helical" evidence="2">
    <location>
        <begin position="293"/>
        <end position="313"/>
    </location>
</feature>
<feature type="compositionally biased region" description="Low complexity" evidence="1">
    <location>
        <begin position="179"/>
        <end position="220"/>
    </location>
</feature>
<name>A0A4Y6PXB3_PERCE</name>
<evidence type="ECO:0000256" key="2">
    <source>
        <dbReference type="SAM" id="Phobius"/>
    </source>
</evidence>
<keyword evidence="2" id="KW-0812">Transmembrane</keyword>
<evidence type="ECO:0000256" key="1">
    <source>
        <dbReference type="SAM" id="MobiDB-lite"/>
    </source>
</evidence>
<feature type="compositionally biased region" description="Basic and acidic residues" evidence="1">
    <location>
        <begin position="160"/>
        <end position="177"/>
    </location>
</feature>
<feature type="transmembrane region" description="Helical" evidence="2">
    <location>
        <begin position="264"/>
        <end position="286"/>
    </location>
</feature>
<accession>A0A5B8YDC0</accession>
<organism evidence="3 4">
    <name type="scientific">Persicimonas caeni</name>
    <dbReference type="NCBI Taxonomy" id="2292766"/>
    <lineage>
        <taxon>Bacteria</taxon>
        <taxon>Deltaproteobacteria</taxon>
        <taxon>Bradymonadales</taxon>
        <taxon>Bradymonadaceae</taxon>
        <taxon>Persicimonas</taxon>
    </lineage>
</organism>
<keyword evidence="4" id="KW-1185">Reference proteome</keyword>